<name>A0A098LHK2_9BACT</name>
<dbReference type="STRING" id="153721.MYP_3690"/>
<dbReference type="InterPro" id="IPR012766">
    <property type="entry name" value="Trehalose_OtsA"/>
</dbReference>
<dbReference type="NCBIfam" id="NF011071">
    <property type="entry name" value="PRK14501.1"/>
    <property type="match status" value="1"/>
</dbReference>
<dbReference type="GO" id="GO:0004805">
    <property type="term" value="F:trehalose-phosphatase activity"/>
    <property type="evidence" value="ECO:0007669"/>
    <property type="project" value="TreeGrafter"/>
</dbReference>
<dbReference type="SUPFAM" id="SSF56784">
    <property type="entry name" value="HAD-like"/>
    <property type="match status" value="1"/>
</dbReference>
<dbReference type="Gene3D" id="3.40.50.2000">
    <property type="entry name" value="Glycogen Phosphorylase B"/>
    <property type="match status" value="2"/>
</dbReference>
<keyword evidence="6" id="KW-0808">Transferase</keyword>
<protein>
    <recommendedName>
        <fullName evidence="8">Alpha,alpha-trehalose-phosphate synthase</fullName>
        <ecNumber evidence="8">2.4.1.15</ecNumber>
    </recommendedName>
</protein>
<comment type="similarity">
    <text evidence="3">Belongs to the glycosyltransferase 20 family.</text>
</comment>
<dbReference type="Gene3D" id="3.40.50.1000">
    <property type="entry name" value="HAD superfamily/HAD-like"/>
    <property type="match status" value="1"/>
</dbReference>
<evidence type="ECO:0000256" key="6">
    <source>
        <dbReference type="ARBA" id="ARBA00022679"/>
    </source>
</evidence>
<dbReference type="CDD" id="cd03788">
    <property type="entry name" value="GT20_TPS"/>
    <property type="match status" value="1"/>
</dbReference>
<sequence length="744" mass="85671">MGKTIIISNRLPVSIQKKEDGLSYTPSAGGLATGLGSIYKSGDNVWLGWPGLYVTNENEKEEITSNLKNENMAPVFLTKEEIEKFYEGFSNTTLWPLFHYFPSYTSFDEGYWETYKFVNQIFCEETLKYAHNDDIIWIHDYQLLLLPNMIREKLPNASIGFFQHIPFPSFEIFRNLPWRKELLEGMLGSDLIGFHTYDDVRHFLSSVNRLVGLDNKMGELRVEERICMVDSFPMGIDYSKFDMAARSENTIKEIASYGEFLGNTKTIVSIDRLDYSKGIPDRLLAFDLFLENYPDYKGQVTLLMIVVPSRDQVDLYKQLKVEIDELVGRINGKHGKIDWTPIRYFYRSFPFTSLSAMYRLSDIALVTPLRDGMNLVCKEFIASKIDQTGVLILSEMAGAAKELSDALIINPNNLPEMADAIYKALIMPEEEQIRRMDELQSVVKRYDIHNWVQLFMRSLDVVKEKQYEMSVKQLSNQSKLELIEDYKKAEKRILFLDYDGTLVPFKQNPKQARPDKELYGILEDLSSDPKNKIVIISGRDRDTLDDWFGKLSIDLIAEHGVWLREGRPYWSMIDYLTDEWKAEISPILEMFVARTPGSFIETKGYSLVWHYRKADPALGELRSRELVSHLQFITTNMNIKVLEGNKVVEVKNAGINKGKAASRWLNESFNFILAAGDDWTDEDTFNSMPDSAYTLKIGNTPTSARFNLHECGPEYCSEMRSLLITLAQEGHQIRRKVLSNKAES</sequence>
<comment type="caution">
    <text evidence="9">The sequence shown here is derived from an EMBL/GenBank/DDBJ whole genome shotgun (WGS) entry which is preliminary data.</text>
</comment>
<evidence type="ECO:0000256" key="2">
    <source>
        <dbReference type="ARBA" id="ARBA00006330"/>
    </source>
</evidence>
<dbReference type="Proteomes" id="UP000030185">
    <property type="component" value="Unassembled WGS sequence"/>
</dbReference>
<gene>
    <name evidence="9" type="ORF">MYP_3690</name>
</gene>
<evidence type="ECO:0000256" key="8">
    <source>
        <dbReference type="NCBIfam" id="TIGR02400"/>
    </source>
</evidence>
<dbReference type="InterPro" id="IPR006379">
    <property type="entry name" value="HAD-SF_hydro_IIB"/>
</dbReference>
<dbReference type="OrthoDB" id="9761633at2"/>
<dbReference type="NCBIfam" id="TIGR02400">
    <property type="entry name" value="trehalose_OtsA"/>
    <property type="match status" value="1"/>
</dbReference>
<dbReference type="RefSeq" id="WP_045466423.1">
    <property type="nucleotide sequence ID" value="NZ_BBLT01000008.1"/>
</dbReference>
<proteinExistence type="inferred from homology"/>
<dbReference type="GO" id="GO:0003825">
    <property type="term" value="F:alpha,alpha-trehalose-phosphate synthase (UDP-forming) activity"/>
    <property type="evidence" value="ECO:0007669"/>
    <property type="project" value="UniProtKB-UniRule"/>
</dbReference>
<organism evidence="9 10">
    <name type="scientific">Sporocytophaga myxococcoides</name>
    <dbReference type="NCBI Taxonomy" id="153721"/>
    <lineage>
        <taxon>Bacteria</taxon>
        <taxon>Pseudomonadati</taxon>
        <taxon>Bacteroidota</taxon>
        <taxon>Cytophagia</taxon>
        <taxon>Cytophagales</taxon>
        <taxon>Cytophagaceae</taxon>
        <taxon>Sporocytophaga</taxon>
    </lineage>
</organism>
<comment type="similarity">
    <text evidence="2">In the C-terminal section; belongs to the trehalose phosphatase family.</text>
</comment>
<dbReference type="PANTHER" id="PTHR10788:SF106">
    <property type="entry name" value="BCDNA.GH08860"/>
    <property type="match status" value="1"/>
</dbReference>
<dbReference type="InterPro" id="IPR001830">
    <property type="entry name" value="Glyco_trans_20"/>
</dbReference>
<comment type="pathway">
    <text evidence="1">Glycan biosynthesis; trehalose biosynthesis.</text>
</comment>
<comment type="subunit">
    <text evidence="4">Homotetramer.</text>
</comment>
<dbReference type="GO" id="GO:0005829">
    <property type="term" value="C:cytosol"/>
    <property type="evidence" value="ECO:0007669"/>
    <property type="project" value="TreeGrafter"/>
</dbReference>
<dbReference type="eggNOG" id="COG0380">
    <property type="taxonomic scope" value="Bacteria"/>
</dbReference>
<dbReference type="EC" id="2.4.1.15" evidence="8"/>
<dbReference type="Gene3D" id="3.30.70.1020">
    <property type="entry name" value="Trehalose-6-phosphate phosphatase related protein, domain 2"/>
    <property type="match status" value="1"/>
</dbReference>
<dbReference type="eggNOG" id="COG1877">
    <property type="taxonomic scope" value="Bacteria"/>
</dbReference>
<keyword evidence="10" id="KW-1185">Reference proteome</keyword>
<dbReference type="NCBIfam" id="TIGR00685">
    <property type="entry name" value="T6PP"/>
    <property type="match status" value="1"/>
</dbReference>
<keyword evidence="5" id="KW-0328">Glycosyltransferase</keyword>
<comment type="catalytic activity">
    <reaction evidence="7">
        <text>D-glucose 6-phosphate + UDP-alpha-D-glucose = alpha,alpha-trehalose 6-phosphate + UDP + H(+)</text>
        <dbReference type="Rhea" id="RHEA:18889"/>
        <dbReference type="ChEBI" id="CHEBI:15378"/>
        <dbReference type="ChEBI" id="CHEBI:58223"/>
        <dbReference type="ChEBI" id="CHEBI:58429"/>
        <dbReference type="ChEBI" id="CHEBI:58885"/>
        <dbReference type="ChEBI" id="CHEBI:61548"/>
        <dbReference type="EC" id="2.4.1.15"/>
    </reaction>
</comment>
<evidence type="ECO:0000256" key="1">
    <source>
        <dbReference type="ARBA" id="ARBA00005199"/>
    </source>
</evidence>
<dbReference type="GO" id="GO:0005992">
    <property type="term" value="P:trehalose biosynthetic process"/>
    <property type="evidence" value="ECO:0007669"/>
    <property type="project" value="UniProtKB-UniRule"/>
</dbReference>
<reference evidence="9 10" key="1">
    <citation type="submission" date="2014-09" db="EMBL/GenBank/DDBJ databases">
        <title>Sporocytophaga myxococcoides PG-01 genome sequencing.</title>
        <authorList>
            <person name="Liu L."/>
            <person name="Gao P.J."/>
            <person name="Chen G.J."/>
            <person name="Wang L.S."/>
        </authorList>
    </citation>
    <scope>NUCLEOTIDE SEQUENCE [LARGE SCALE GENOMIC DNA]</scope>
    <source>
        <strain evidence="9 10">PG-01</strain>
    </source>
</reference>
<dbReference type="SUPFAM" id="SSF53756">
    <property type="entry name" value="UDP-Glycosyltransferase/glycogen phosphorylase"/>
    <property type="match status" value="1"/>
</dbReference>
<evidence type="ECO:0000256" key="3">
    <source>
        <dbReference type="ARBA" id="ARBA00008799"/>
    </source>
</evidence>
<dbReference type="Pfam" id="PF02358">
    <property type="entry name" value="Trehalose_PPase"/>
    <property type="match status" value="1"/>
</dbReference>
<dbReference type="UniPathway" id="UPA00299"/>
<dbReference type="PANTHER" id="PTHR10788">
    <property type="entry name" value="TREHALOSE-6-PHOSPHATE SYNTHASE"/>
    <property type="match status" value="1"/>
</dbReference>
<dbReference type="EMBL" id="BBLT01000008">
    <property type="protein sequence ID" value="GAL86461.1"/>
    <property type="molecule type" value="Genomic_DNA"/>
</dbReference>
<evidence type="ECO:0000256" key="7">
    <source>
        <dbReference type="ARBA" id="ARBA00048039"/>
    </source>
</evidence>
<evidence type="ECO:0000256" key="5">
    <source>
        <dbReference type="ARBA" id="ARBA00022676"/>
    </source>
</evidence>
<dbReference type="CDD" id="cd01627">
    <property type="entry name" value="HAD_TPP"/>
    <property type="match status" value="1"/>
</dbReference>
<accession>A0A098LHK2</accession>
<dbReference type="InterPro" id="IPR023214">
    <property type="entry name" value="HAD_sf"/>
</dbReference>
<dbReference type="InterPro" id="IPR003337">
    <property type="entry name" value="Trehalose_PPase"/>
</dbReference>
<evidence type="ECO:0000313" key="10">
    <source>
        <dbReference type="Proteomes" id="UP000030185"/>
    </source>
</evidence>
<evidence type="ECO:0000313" key="9">
    <source>
        <dbReference type="EMBL" id="GAL86461.1"/>
    </source>
</evidence>
<evidence type="ECO:0000256" key="4">
    <source>
        <dbReference type="ARBA" id="ARBA00011881"/>
    </source>
</evidence>
<dbReference type="InterPro" id="IPR036412">
    <property type="entry name" value="HAD-like_sf"/>
</dbReference>
<dbReference type="AlphaFoldDB" id="A0A098LHK2"/>
<dbReference type="Pfam" id="PF00982">
    <property type="entry name" value="Glyco_transf_20"/>
    <property type="match status" value="1"/>
</dbReference>
<dbReference type="NCBIfam" id="TIGR01484">
    <property type="entry name" value="HAD-SF-IIB"/>
    <property type="match status" value="1"/>
</dbReference>